<dbReference type="EMBL" id="GBRH01173495">
    <property type="protein sequence ID" value="JAE24401.1"/>
    <property type="molecule type" value="Transcribed_RNA"/>
</dbReference>
<name>A0A0A9GPD0_ARUDO</name>
<organism evidence="1">
    <name type="scientific">Arundo donax</name>
    <name type="common">Giant reed</name>
    <name type="synonym">Donax arundinaceus</name>
    <dbReference type="NCBI Taxonomy" id="35708"/>
    <lineage>
        <taxon>Eukaryota</taxon>
        <taxon>Viridiplantae</taxon>
        <taxon>Streptophyta</taxon>
        <taxon>Embryophyta</taxon>
        <taxon>Tracheophyta</taxon>
        <taxon>Spermatophyta</taxon>
        <taxon>Magnoliopsida</taxon>
        <taxon>Liliopsida</taxon>
        <taxon>Poales</taxon>
        <taxon>Poaceae</taxon>
        <taxon>PACMAD clade</taxon>
        <taxon>Arundinoideae</taxon>
        <taxon>Arundineae</taxon>
        <taxon>Arundo</taxon>
    </lineage>
</organism>
<accession>A0A0A9GPD0</accession>
<evidence type="ECO:0000313" key="1">
    <source>
        <dbReference type="EMBL" id="JAE24401.1"/>
    </source>
</evidence>
<protein>
    <submittedName>
        <fullName evidence="1">Uncharacterized protein</fullName>
    </submittedName>
</protein>
<dbReference type="AlphaFoldDB" id="A0A0A9GPD0"/>
<reference evidence="1" key="2">
    <citation type="journal article" date="2015" name="Data Brief">
        <title>Shoot transcriptome of the giant reed, Arundo donax.</title>
        <authorList>
            <person name="Barrero R.A."/>
            <person name="Guerrero F.D."/>
            <person name="Moolhuijzen P."/>
            <person name="Goolsby J.A."/>
            <person name="Tidwell J."/>
            <person name="Bellgard S.E."/>
            <person name="Bellgard M.I."/>
        </authorList>
    </citation>
    <scope>NUCLEOTIDE SEQUENCE</scope>
    <source>
        <tissue evidence="1">Shoot tissue taken approximately 20 cm above the soil surface</tissue>
    </source>
</reference>
<proteinExistence type="predicted"/>
<reference evidence="1" key="1">
    <citation type="submission" date="2014-09" db="EMBL/GenBank/DDBJ databases">
        <authorList>
            <person name="Magalhaes I.L.F."/>
            <person name="Oliveira U."/>
            <person name="Santos F.R."/>
            <person name="Vidigal T.H.D.A."/>
            <person name="Brescovit A.D."/>
            <person name="Santos A.J."/>
        </authorList>
    </citation>
    <scope>NUCLEOTIDE SEQUENCE</scope>
    <source>
        <tissue evidence="1">Shoot tissue taken approximately 20 cm above the soil surface</tissue>
    </source>
</reference>
<sequence>MCYLPRDHHQFTIPCRPSTTRSLLTASGSDHEQSHHPWRSLKNRIARAHLTMCPPV</sequence>